<dbReference type="OrthoDB" id="19091at2759"/>
<dbReference type="Proteomes" id="UP000002059">
    <property type="component" value="Partially assembled WGS sequence"/>
</dbReference>
<name>C1HAR7_PARBA</name>
<dbReference type="InterPro" id="IPR007918">
    <property type="entry name" value="MDM35_apoptosis"/>
</dbReference>
<dbReference type="VEuPathDB" id="FungiDB:PAAG_07896"/>
<dbReference type="eggNOG" id="KOG3481">
    <property type="taxonomic scope" value="Eukaryota"/>
</dbReference>
<dbReference type="STRING" id="502779.C1HAR7"/>
<dbReference type="AlphaFoldDB" id="C1HAR7"/>
<keyword evidence="2" id="KW-1015">Disulfide bond</keyword>
<dbReference type="HOGENOM" id="CLU_1876069_0_0_1"/>
<dbReference type="EMBL" id="KN294018">
    <property type="protein sequence ID" value="EEH37478.2"/>
    <property type="molecule type" value="Genomic_DNA"/>
</dbReference>
<keyword evidence="4" id="KW-1185">Reference proteome</keyword>
<organism evidence="3 4">
    <name type="scientific">Paracoccidioides lutzii (strain ATCC MYA-826 / Pb01)</name>
    <name type="common">Paracoccidioides brasiliensis</name>
    <dbReference type="NCBI Taxonomy" id="502779"/>
    <lineage>
        <taxon>Eukaryota</taxon>
        <taxon>Fungi</taxon>
        <taxon>Dikarya</taxon>
        <taxon>Ascomycota</taxon>
        <taxon>Pezizomycotina</taxon>
        <taxon>Eurotiomycetes</taxon>
        <taxon>Eurotiomycetidae</taxon>
        <taxon>Onygenales</taxon>
        <taxon>Ajellomycetaceae</taxon>
        <taxon>Paracoccidioides</taxon>
    </lineage>
</organism>
<dbReference type="GO" id="GO:1990050">
    <property type="term" value="F:phosphatidic acid transfer activity"/>
    <property type="evidence" value="ECO:0007669"/>
    <property type="project" value="TreeGrafter"/>
</dbReference>
<evidence type="ECO:0000313" key="4">
    <source>
        <dbReference type="Proteomes" id="UP000002059"/>
    </source>
</evidence>
<dbReference type="GO" id="GO:0005634">
    <property type="term" value="C:nucleus"/>
    <property type="evidence" value="ECO:0007669"/>
    <property type="project" value="TreeGrafter"/>
</dbReference>
<dbReference type="Pfam" id="PF05254">
    <property type="entry name" value="UPF0203"/>
    <property type="match status" value="1"/>
</dbReference>
<comment type="similarity">
    <text evidence="1">Belongs to the TRIAP1/MDM35 family.</text>
</comment>
<protein>
    <recommendedName>
        <fullName evidence="5">Mitochondrial distribution and morphology protein 35</fullName>
    </recommendedName>
</protein>
<evidence type="ECO:0000256" key="1">
    <source>
        <dbReference type="ARBA" id="ARBA00006196"/>
    </source>
</evidence>
<sequence>MSASIAPECNNIKEKYETCFLKWYSEKYLRGNTTDKDCAKVFEEYQKCLSKTLKERGLDGMVEEARNSSKESDAEKTMRCILKGLVFGRVVGRRVGGVRNYGVAKRKPMCSEETEATTEIQNAKHVKTMKMIHKMR</sequence>
<evidence type="ECO:0000313" key="3">
    <source>
        <dbReference type="EMBL" id="EEH37478.2"/>
    </source>
</evidence>
<dbReference type="GO" id="GO:0005829">
    <property type="term" value="C:cytosol"/>
    <property type="evidence" value="ECO:0007669"/>
    <property type="project" value="TreeGrafter"/>
</dbReference>
<proteinExistence type="inferred from homology"/>
<evidence type="ECO:0000256" key="2">
    <source>
        <dbReference type="ARBA" id="ARBA00023157"/>
    </source>
</evidence>
<dbReference type="KEGG" id="pbl:PAAG_07896"/>
<dbReference type="GeneID" id="9093389"/>
<dbReference type="PANTHER" id="PTHR46403">
    <property type="entry name" value="TP53-REGULATED INHIBITOR OF APOPTOSIS 1"/>
    <property type="match status" value="1"/>
</dbReference>
<reference evidence="3 4" key="1">
    <citation type="journal article" date="2011" name="PLoS Genet.">
        <title>Comparative genomic analysis of human fungal pathogens causing paracoccidioidomycosis.</title>
        <authorList>
            <person name="Desjardins C.A."/>
            <person name="Champion M.D."/>
            <person name="Holder J.W."/>
            <person name="Muszewska A."/>
            <person name="Goldberg J."/>
            <person name="Bailao A.M."/>
            <person name="Brigido M.M."/>
            <person name="Ferreira M.E."/>
            <person name="Garcia A.M."/>
            <person name="Grynberg M."/>
            <person name="Gujja S."/>
            <person name="Heiman D.I."/>
            <person name="Henn M.R."/>
            <person name="Kodira C.D."/>
            <person name="Leon-Narvaez H."/>
            <person name="Longo L.V."/>
            <person name="Ma L.J."/>
            <person name="Malavazi I."/>
            <person name="Matsuo A.L."/>
            <person name="Morais F.V."/>
            <person name="Pereira M."/>
            <person name="Rodriguez-Brito S."/>
            <person name="Sakthikumar S."/>
            <person name="Salem-Izacc S.M."/>
            <person name="Sykes S.M."/>
            <person name="Teixeira M.M."/>
            <person name="Vallejo M.C."/>
            <person name="Walter M.E."/>
            <person name="Yandava C."/>
            <person name="Young S."/>
            <person name="Zeng Q."/>
            <person name="Zucker J."/>
            <person name="Felipe M.S."/>
            <person name="Goldman G.H."/>
            <person name="Haas B.J."/>
            <person name="McEwen J.G."/>
            <person name="Nino-Vega G."/>
            <person name="Puccia R."/>
            <person name="San-Blas G."/>
            <person name="Soares C.M."/>
            <person name="Birren B.W."/>
            <person name="Cuomo C.A."/>
        </authorList>
    </citation>
    <scope>NUCLEOTIDE SEQUENCE [LARGE SCALE GENOMIC DNA]</scope>
    <source>
        <strain evidence="4">ATCC MYA-826 / Pb01</strain>
    </source>
</reference>
<dbReference type="RefSeq" id="XP_015700798.1">
    <property type="nucleotide sequence ID" value="XM_015846363.1"/>
</dbReference>
<dbReference type="PROSITE" id="PS51808">
    <property type="entry name" value="CHCH"/>
    <property type="match status" value="1"/>
</dbReference>
<dbReference type="PANTHER" id="PTHR46403:SF1">
    <property type="entry name" value="TP53-REGULATED INHIBITOR OF APOPTOSIS 1"/>
    <property type="match status" value="1"/>
</dbReference>
<accession>C1HAR7</accession>
<evidence type="ECO:0008006" key="5">
    <source>
        <dbReference type="Google" id="ProtNLM"/>
    </source>
</evidence>
<gene>
    <name evidence="3" type="ORF">PAAG_07896</name>
</gene>
<dbReference type="GO" id="GO:0005758">
    <property type="term" value="C:mitochondrial intermembrane space"/>
    <property type="evidence" value="ECO:0007669"/>
    <property type="project" value="TreeGrafter"/>
</dbReference>
<dbReference type="GO" id="GO:0045332">
    <property type="term" value="P:phospholipid translocation"/>
    <property type="evidence" value="ECO:0007669"/>
    <property type="project" value="TreeGrafter"/>
</dbReference>